<dbReference type="Proteomes" id="UP001157017">
    <property type="component" value="Unassembled WGS sequence"/>
</dbReference>
<evidence type="ECO:0008006" key="3">
    <source>
        <dbReference type="Google" id="ProtNLM"/>
    </source>
</evidence>
<name>A0ABQ6JK61_9ACTN</name>
<proteinExistence type="predicted"/>
<keyword evidence="2" id="KW-1185">Reference proteome</keyword>
<gene>
    <name evidence="1" type="ORF">GCM10025868_24400</name>
</gene>
<reference evidence="2" key="1">
    <citation type="journal article" date="2019" name="Int. J. Syst. Evol. Microbiol.">
        <title>The Global Catalogue of Microorganisms (GCM) 10K type strain sequencing project: providing services to taxonomists for standard genome sequencing and annotation.</title>
        <authorList>
            <consortium name="The Broad Institute Genomics Platform"/>
            <consortium name="The Broad Institute Genome Sequencing Center for Infectious Disease"/>
            <person name="Wu L."/>
            <person name="Ma J."/>
        </authorList>
    </citation>
    <scope>NUCLEOTIDE SEQUENCE [LARGE SCALE GENOMIC DNA]</scope>
    <source>
        <strain evidence="2">NBRC 108730</strain>
    </source>
</reference>
<protein>
    <recommendedName>
        <fullName evidence="3">MarR family transcriptional regulator</fullName>
    </recommendedName>
</protein>
<evidence type="ECO:0000313" key="2">
    <source>
        <dbReference type="Proteomes" id="UP001157017"/>
    </source>
</evidence>
<accession>A0ABQ6JK61</accession>
<sequence>MRAERDEMFHLLLDDWSDDDVRDLTRLLTRLTDDMERLRPVLIKSLTENR</sequence>
<organism evidence="1 2">
    <name type="scientific">Angustibacter aerolatus</name>
    <dbReference type="NCBI Taxonomy" id="1162965"/>
    <lineage>
        <taxon>Bacteria</taxon>
        <taxon>Bacillati</taxon>
        <taxon>Actinomycetota</taxon>
        <taxon>Actinomycetes</taxon>
        <taxon>Kineosporiales</taxon>
        <taxon>Kineosporiaceae</taxon>
    </lineage>
</organism>
<comment type="caution">
    <text evidence="1">The sequence shown here is derived from an EMBL/GenBank/DDBJ whole genome shotgun (WGS) entry which is preliminary data.</text>
</comment>
<evidence type="ECO:0000313" key="1">
    <source>
        <dbReference type="EMBL" id="GMA87190.1"/>
    </source>
</evidence>
<dbReference type="EMBL" id="BSUZ01000001">
    <property type="protein sequence ID" value="GMA87190.1"/>
    <property type="molecule type" value="Genomic_DNA"/>
</dbReference>